<dbReference type="EMBL" id="MDKE01000030">
    <property type="protein sequence ID" value="OIN07991.1"/>
    <property type="molecule type" value="Genomic_DNA"/>
</dbReference>
<dbReference type="AlphaFoldDB" id="A0A1J4QBQ2"/>
<reference evidence="1 2" key="1">
    <citation type="submission" date="2016-07" db="EMBL/GenBank/DDBJ databases">
        <title>Draft Genome Sequence of Oceanisphaera psychrotolerans, isolated from coastal sediment samples.</title>
        <authorList>
            <person name="Zhuo S."/>
            <person name="Ruan Z."/>
        </authorList>
    </citation>
    <scope>NUCLEOTIDE SEQUENCE [LARGE SCALE GENOMIC DNA]</scope>
    <source>
        <strain evidence="1 2">LAM-WHM-ZC</strain>
    </source>
</reference>
<dbReference type="STRING" id="1414654.BFR47_15860"/>
<organism evidence="1 2">
    <name type="scientific">Oceanisphaera psychrotolerans</name>
    <dbReference type="NCBI Taxonomy" id="1414654"/>
    <lineage>
        <taxon>Bacteria</taxon>
        <taxon>Pseudomonadati</taxon>
        <taxon>Pseudomonadota</taxon>
        <taxon>Gammaproteobacteria</taxon>
        <taxon>Aeromonadales</taxon>
        <taxon>Aeromonadaceae</taxon>
        <taxon>Oceanisphaera</taxon>
    </lineage>
</organism>
<evidence type="ECO:0008006" key="3">
    <source>
        <dbReference type="Google" id="ProtNLM"/>
    </source>
</evidence>
<name>A0A1J4QBQ2_9GAMM</name>
<dbReference type="RefSeq" id="WP_071473137.1">
    <property type="nucleotide sequence ID" value="NZ_MDKE01000030.1"/>
</dbReference>
<comment type="caution">
    <text evidence="1">The sequence shown here is derived from an EMBL/GenBank/DDBJ whole genome shotgun (WGS) entry which is preliminary data.</text>
</comment>
<keyword evidence="2" id="KW-1185">Reference proteome</keyword>
<evidence type="ECO:0000313" key="2">
    <source>
        <dbReference type="Proteomes" id="UP000243073"/>
    </source>
</evidence>
<proteinExistence type="predicted"/>
<dbReference type="Proteomes" id="UP000243073">
    <property type="component" value="Unassembled WGS sequence"/>
</dbReference>
<gene>
    <name evidence="1" type="ORF">BFR47_15860</name>
</gene>
<evidence type="ECO:0000313" key="1">
    <source>
        <dbReference type="EMBL" id="OIN07991.1"/>
    </source>
</evidence>
<dbReference type="Pfam" id="PF14056">
    <property type="entry name" value="DUF4250"/>
    <property type="match status" value="1"/>
</dbReference>
<dbReference type="InterPro" id="IPR025346">
    <property type="entry name" value="DUF4250"/>
</dbReference>
<dbReference type="OrthoDB" id="6197979at2"/>
<accession>A0A1J4QBQ2</accession>
<sequence length="65" mass="7409">MDKALLERMDDHMVLSILNEKLRLECDSLSALLSLYELDGGRLMARMSQIGYRYDANSNQFKPGA</sequence>
<protein>
    <recommendedName>
        <fullName evidence="3">DUF4250 domain-containing protein</fullName>
    </recommendedName>
</protein>